<dbReference type="OrthoDB" id="3363836at2759"/>
<sequence length="532" mass="56595">MTKGFKSIRKGHAIAVTHENLHRKRDSCQTGGFYLNPTAGQTVPSGSMNITWDTACMTTSAVDIYLYNPSATPPIIHEWQTVDFASGSYLADLKPKWWNSTASVNLQLSILPSGTPPFMATIPAGPVFTATYTAPVSGAIPADANTDESDATVQTVNNVPSGKHGPSKGATAAAVLIPLLLVIGIGAYFWIKRSRAKGRDTRKRWSEAVDKRMSTISTDWKSVTPAGATAAIRNSIYVGAEGERNRSSSFSFGGIRPTSTVAVEGGQAGVGARGMLYSQENVSLDEPGQPPMAQLRPNVRASAFGERVSRVSFADAPRPSADRRTRAFHTAHLPPLPTRQDSDELSPTQTVGPFSLSAEDIAVRMSGDAPRPSVDSLLPALTMMRNSGDFTVYNDEHTVPPTPPPMAHTPAPAAEEPMSPIGGHMPMSPMPIIAMSPDDMLRAYAERRTFNAAPAVTVPAPSYNATGMRVLYSPTSPPAVNTTLPASPMAVTSSELAFPPTPQGHDTSFRNSMAPTEASKFDPEDAYVGTAE</sequence>
<reference evidence="3 4" key="1">
    <citation type="submission" date="2016-07" db="EMBL/GenBank/DDBJ databases">
        <title>Draft genome of the white-rot fungus Obba rivulosa 3A-2.</title>
        <authorList>
            <consortium name="DOE Joint Genome Institute"/>
            <person name="Miettinen O."/>
            <person name="Riley R."/>
            <person name="Acob R."/>
            <person name="Barry K."/>
            <person name="Cullen D."/>
            <person name="De Vries R."/>
            <person name="Hainaut M."/>
            <person name="Hatakka A."/>
            <person name="Henrissat B."/>
            <person name="Hilden K."/>
            <person name="Kuo R."/>
            <person name="Labutti K."/>
            <person name="Lipzen A."/>
            <person name="Makela M.R."/>
            <person name="Sandor L."/>
            <person name="Spatafora J.W."/>
            <person name="Grigoriev I.V."/>
            <person name="Hibbett D.S."/>
        </authorList>
    </citation>
    <scope>NUCLEOTIDE SEQUENCE [LARGE SCALE GENOMIC DNA]</scope>
    <source>
        <strain evidence="3 4">3A-2</strain>
    </source>
</reference>
<accession>A0A8E2DGU3</accession>
<evidence type="ECO:0000313" key="4">
    <source>
        <dbReference type="Proteomes" id="UP000250043"/>
    </source>
</evidence>
<keyword evidence="2" id="KW-0472">Membrane</keyword>
<dbReference type="EMBL" id="KV722535">
    <property type="protein sequence ID" value="OCH86291.1"/>
    <property type="molecule type" value="Genomic_DNA"/>
</dbReference>
<feature type="region of interest" description="Disordered" evidence="1">
    <location>
        <begin position="493"/>
        <end position="532"/>
    </location>
</feature>
<evidence type="ECO:0000256" key="2">
    <source>
        <dbReference type="SAM" id="Phobius"/>
    </source>
</evidence>
<name>A0A8E2DGU3_9APHY</name>
<keyword evidence="2" id="KW-1133">Transmembrane helix</keyword>
<dbReference type="AlphaFoldDB" id="A0A8E2DGU3"/>
<proteinExistence type="predicted"/>
<gene>
    <name evidence="3" type="ORF">OBBRIDRAFT_738274</name>
</gene>
<evidence type="ECO:0000256" key="1">
    <source>
        <dbReference type="SAM" id="MobiDB-lite"/>
    </source>
</evidence>
<protein>
    <submittedName>
        <fullName evidence="3">Uncharacterized protein</fullName>
    </submittedName>
</protein>
<organism evidence="3 4">
    <name type="scientific">Obba rivulosa</name>
    <dbReference type="NCBI Taxonomy" id="1052685"/>
    <lineage>
        <taxon>Eukaryota</taxon>
        <taxon>Fungi</taxon>
        <taxon>Dikarya</taxon>
        <taxon>Basidiomycota</taxon>
        <taxon>Agaricomycotina</taxon>
        <taxon>Agaricomycetes</taxon>
        <taxon>Polyporales</taxon>
        <taxon>Gelatoporiaceae</taxon>
        <taxon>Obba</taxon>
    </lineage>
</organism>
<feature type="compositionally biased region" description="Polar residues" evidence="1">
    <location>
        <begin position="504"/>
        <end position="514"/>
    </location>
</feature>
<dbReference type="Proteomes" id="UP000250043">
    <property type="component" value="Unassembled WGS sequence"/>
</dbReference>
<keyword evidence="4" id="KW-1185">Reference proteome</keyword>
<evidence type="ECO:0000313" key="3">
    <source>
        <dbReference type="EMBL" id="OCH86291.1"/>
    </source>
</evidence>
<keyword evidence="2" id="KW-0812">Transmembrane</keyword>
<feature type="transmembrane region" description="Helical" evidence="2">
    <location>
        <begin position="170"/>
        <end position="191"/>
    </location>
</feature>